<dbReference type="InterPro" id="IPR005746">
    <property type="entry name" value="Thioredoxin"/>
</dbReference>
<dbReference type="GO" id="GO:0015035">
    <property type="term" value="F:protein-disulfide reductase activity"/>
    <property type="evidence" value="ECO:0007669"/>
    <property type="project" value="InterPro"/>
</dbReference>
<proteinExistence type="inferred from homology"/>
<dbReference type="InterPro" id="IPR050620">
    <property type="entry name" value="Thioredoxin_H-type-like"/>
</dbReference>
<gene>
    <name evidence="5" type="ORF">QBC42DRAFT_258278</name>
</gene>
<dbReference type="AlphaFoldDB" id="A0AAV9I4Z0"/>
<reference evidence="5" key="1">
    <citation type="journal article" date="2023" name="Mol. Phylogenet. Evol.">
        <title>Genome-scale phylogeny and comparative genomics of the fungal order Sordariales.</title>
        <authorList>
            <person name="Hensen N."/>
            <person name="Bonometti L."/>
            <person name="Westerberg I."/>
            <person name="Brannstrom I.O."/>
            <person name="Guillou S."/>
            <person name="Cros-Aarteil S."/>
            <person name="Calhoun S."/>
            <person name="Haridas S."/>
            <person name="Kuo A."/>
            <person name="Mondo S."/>
            <person name="Pangilinan J."/>
            <person name="Riley R."/>
            <person name="LaButti K."/>
            <person name="Andreopoulos B."/>
            <person name="Lipzen A."/>
            <person name="Chen C."/>
            <person name="Yan M."/>
            <person name="Daum C."/>
            <person name="Ng V."/>
            <person name="Clum A."/>
            <person name="Steindorff A."/>
            <person name="Ohm R.A."/>
            <person name="Martin F."/>
            <person name="Silar P."/>
            <person name="Natvig D.O."/>
            <person name="Lalanne C."/>
            <person name="Gautier V."/>
            <person name="Ament-Velasquez S.L."/>
            <person name="Kruys A."/>
            <person name="Hutchinson M.I."/>
            <person name="Powell A.J."/>
            <person name="Barry K."/>
            <person name="Miller A.N."/>
            <person name="Grigoriev I.V."/>
            <person name="Debuchy R."/>
            <person name="Gladieux P."/>
            <person name="Hiltunen Thoren M."/>
            <person name="Johannesson H."/>
        </authorList>
    </citation>
    <scope>NUCLEOTIDE SEQUENCE</scope>
    <source>
        <strain evidence="5">PSN324</strain>
    </source>
</reference>
<dbReference type="PANTHER" id="PTHR10438:SF468">
    <property type="entry name" value="THIOREDOXIN-1-RELATED"/>
    <property type="match status" value="1"/>
</dbReference>
<dbReference type="PIRSF" id="PIRSF000077">
    <property type="entry name" value="Thioredoxin"/>
    <property type="match status" value="1"/>
</dbReference>
<evidence type="ECO:0000256" key="3">
    <source>
        <dbReference type="PIRNR" id="PIRNR000077"/>
    </source>
</evidence>
<dbReference type="EMBL" id="MU864929">
    <property type="protein sequence ID" value="KAK4466895.1"/>
    <property type="molecule type" value="Genomic_DNA"/>
</dbReference>
<keyword evidence="6" id="KW-1185">Reference proteome</keyword>
<dbReference type="Proteomes" id="UP001321749">
    <property type="component" value="Unassembled WGS sequence"/>
</dbReference>
<accession>A0AAV9I4Z0</accession>
<evidence type="ECO:0000256" key="1">
    <source>
        <dbReference type="ARBA" id="ARBA00023157"/>
    </source>
</evidence>
<evidence type="ECO:0000256" key="2">
    <source>
        <dbReference type="ARBA" id="ARBA00038353"/>
    </source>
</evidence>
<reference evidence="5" key="2">
    <citation type="submission" date="2023-06" db="EMBL/GenBank/DDBJ databases">
        <authorList>
            <consortium name="Lawrence Berkeley National Laboratory"/>
            <person name="Mondo S.J."/>
            <person name="Hensen N."/>
            <person name="Bonometti L."/>
            <person name="Westerberg I."/>
            <person name="Brannstrom I.O."/>
            <person name="Guillou S."/>
            <person name="Cros-Aarteil S."/>
            <person name="Calhoun S."/>
            <person name="Haridas S."/>
            <person name="Kuo A."/>
            <person name="Pangilinan J."/>
            <person name="Riley R."/>
            <person name="Labutti K."/>
            <person name="Andreopoulos B."/>
            <person name="Lipzen A."/>
            <person name="Chen C."/>
            <person name="Yanf M."/>
            <person name="Daum C."/>
            <person name="Ng V."/>
            <person name="Clum A."/>
            <person name="Steindorff A."/>
            <person name="Ohm R."/>
            <person name="Martin F."/>
            <person name="Silar P."/>
            <person name="Natvig D."/>
            <person name="Lalanne C."/>
            <person name="Gautier V."/>
            <person name="Ament-Velasquez S.L."/>
            <person name="Kruys A."/>
            <person name="Hutchinson M.I."/>
            <person name="Powell A.J."/>
            <person name="Barry K."/>
            <person name="Miller A.N."/>
            <person name="Grigoriev I.V."/>
            <person name="Debuchy R."/>
            <person name="Gladieux P."/>
            <person name="Thoren M.H."/>
            <person name="Johannesson H."/>
        </authorList>
    </citation>
    <scope>NUCLEOTIDE SEQUENCE</scope>
    <source>
        <strain evidence="5">PSN324</strain>
    </source>
</reference>
<protein>
    <recommendedName>
        <fullName evidence="3">Thioredoxin</fullName>
    </recommendedName>
</protein>
<dbReference type="Gene3D" id="3.40.30.10">
    <property type="entry name" value="Glutaredoxin"/>
    <property type="match status" value="1"/>
</dbReference>
<dbReference type="PANTHER" id="PTHR10438">
    <property type="entry name" value="THIOREDOXIN"/>
    <property type="match status" value="1"/>
</dbReference>
<dbReference type="CDD" id="cd02947">
    <property type="entry name" value="TRX_family"/>
    <property type="match status" value="1"/>
</dbReference>
<sequence>MTIHSVENQSQFKEVIASNKIVLVDCYAMWSTASKFVGPHIEKQLKESTWKDEVYFAKVDVDEQAEISEELGVSIVPTFFLFKDGQKVDSCPGANPIAILDMVKKHNK</sequence>
<dbReference type="InterPro" id="IPR013766">
    <property type="entry name" value="Thioredoxin_domain"/>
</dbReference>
<dbReference type="PROSITE" id="PS51352">
    <property type="entry name" value="THIOREDOXIN_2"/>
    <property type="match status" value="1"/>
</dbReference>
<organism evidence="5 6">
    <name type="scientific">Cladorrhinum samala</name>
    <dbReference type="NCBI Taxonomy" id="585594"/>
    <lineage>
        <taxon>Eukaryota</taxon>
        <taxon>Fungi</taxon>
        <taxon>Dikarya</taxon>
        <taxon>Ascomycota</taxon>
        <taxon>Pezizomycotina</taxon>
        <taxon>Sordariomycetes</taxon>
        <taxon>Sordariomycetidae</taxon>
        <taxon>Sordariales</taxon>
        <taxon>Podosporaceae</taxon>
        <taxon>Cladorrhinum</taxon>
    </lineage>
</organism>
<evidence type="ECO:0000259" key="4">
    <source>
        <dbReference type="PROSITE" id="PS51352"/>
    </source>
</evidence>
<comment type="caution">
    <text evidence="5">The sequence shown here is derived from an EMBL/GenBank/DDBJ whole genome shotgun (WGS) entry which is preliminary data.</text>
</comment>
<evidence type="ECO:0000313" key="6">
    <source>
        <dbReference type="Proteomes" id="UP001321749"/>
    </source>
</evidence>
<dbReference type="Pfam" id="PF00085">
    <property type="entry name" value="Thioredoxin"/>
    <property type="match status" value="1"/>
</dbReference>
<dbReference type="InterPro" id="IPR036249">
    <property type="entry name" value="Thioredoxin-like_sf"/>
</dbReference>
<feature type="domain" description="Thioredoxin" evidence="4">
    <location>
        <begin position="1"/>
        <end position="108"/>
    </location>
</feature>
<dbReference type="SUPFAM" id="SSF52833">
    <property type="entry name" value="Thioredoxin-like"/>
    <property type="match status" value="1"/>
</dbReference>
<keyword evidence="1" id="KW-1015">Disulfide bond</keyword>
<name>A0AAV9I4Z0_9PEZI</name>
<evidence type="ECO:0000313" key="5">
    <source>
        <dbReference type="EMBL" id="KAK4466895.1"/>
    </source>
</evidence>
<comment type="similarity">
    <text evidence="2">Belongs to the thioredoxin family. Plant H-type subfamily.</text>
</comment>